<sequence length="106" mass="11813">MTKPKIIWKCRNLSTLIHIKLGTCHHPSTKSCFSAAGTRKLVRVKGKMHTARYRGILDDNLLQCALDWGEGSSSNRITFLSTQSTQQRSRSENVCALMLPIQPDGA</sequence>
<dbReference type="AlphaFoldDB" id="A0A668TPQ4"/>
<reference evidence="1" key="1">
    <citation type="submission" date="2025-08" db="UniProtKB">
        <authorList>
            <consortium name="Ensembl"/>
        </authorList>
    </citation>
    <scope>IDENTIFICATION</scope>
</reference>
<name>A0A668TPQ4_OREAU</name>
<gene>
    <name evidence="1" type="primary">IAPP</name>
</gene>
<proteinExistence type="predicted"/>
<dbReference type="Proteomes" id="UP000472276">
    <property type="component" value="Unassembled WGS sequence"/>
</dbReference>
<organism evidence="1 2">
    <name type="scientific">Oreochromis aureus</name>
    <name type="common">Israeli tilapia</name>
    <name type="synonym">Chromis aureus</name>
    <dbReference type="NCBI Taxonomy" id="47969"/>
    <lineage>
        <taxon>Eukaryota</taxon>
        <taxon>Metazoa</taxon>
        <taxon>Chordata</taxon>
        <taxon>Craniata</taxon>
        <taxon>Vertebrata</taxon>
        <taxon>Euteleostomi</taxon>
        <taxon>Actinopterygii</taxon>
        <taxon>Neopterygii</taxon>
        <taxon>Teleostei</taxon>
        <taxon>Neoteleostei</taxon>
        <taxon>Acanthomorphata</taxon>
        <taxon>Ovalentaria</taxon>
        <taxon>Cichlomorphae</taxon>
        <taxon>Cichliformes</taxon>
        <taxon>Cichlidae</taxon>
        <taxon>African cichlids</taxon>
        <taxon>Pseudocrenilabrinae</taxon>
        <taxon>Oreochromini</taxon>
        <taxon>Oreochromis</taxon>
    </lineage>
</organism>
<accession>A0A668TPQ4</accession>
<reference evidence="1" key="2">
    <citation type="submission" date="2025-09" db="UniProtKB">
        <authorList>
            <consortium name="Ensembl"/>
        </authorList>
    </citation>
    <scope>IDENTIFICATION</scope>
</reference>
<evidence type="ECO:0000313" key="1">
    <source>
        <dbReference type="Ensembl" id="ENSOABP00000029240.1"/>
    </source>
</evidence>
<keyword evidence="2" id="KW-1185">Reference proteome</keyword>
<protein>
    <submittedName>
        <fullName evidence="1">Uncharacterized protein</fullName>
    </submittedName>
</protein>
<dbReference type="Ensembl" id="ENSOABT00000030054.2">
    <property type="protein sequence ID" value="ENSOABP00000029240.1"/>
    <property type="gene ID" value="ENSOABG00000013589.2"/>
</dbReference>
<dbReference type="OMA" id="CALDWGE"/>
<evidence type="ECO:0000313" key="2">
    <source>
        <dbReference type="Proteomes" id="UP000472276"/>
    </source>
</evidence>